<keyword evidence="4 8" id="KW-0479">Metal-binding</keyword>
<dbReference type="PANTHER" id="PTHR47955">
    <property type="entry name" value="CYTOCHROME P450 FAMILY 71 PROTEIN"/>
    <property type="match status" value="1"/>
</dbReference>
<dbReference type="AlphaFoldDB" id="A0A978ULE2"/>
<dbReference type="Gene3D" id="1.10.630.10">
    <property type="entry name" value="Cytochrome P450"/>
    <property type="match status" value="1"/>
</dbReference>
<accession>A0A978ULE2</accession>
<dbReference type="Pfam" id="PF00067">
    <property type="entry name" value="p450"/>
    <property type="match status" value="1"/>
</dbReference>
<comment type="caution">
    <text evidence="11">The sequence shown here is derived from an EMBL/GenBank/DDBJ whole genome shotgun (WGS) entry which is preliminary data.</text>
</comment>
<feature type="transmembrane region" description="Helical" evidence="10">
    <location>
        <begin position="12"/>
        <end position="27"/>
    </location>
</feature>
<dbReference type="GO" id="GO:0005506">
    <property type="term" value="F:iron ion binding"/>
    <property type="evidence" value="ECO:0007669"/>
    <property type="project" value="InterPro"/>
</dbReference>
<dbReference type="FunFam" id="1.10.630.10:FF:000011">
    <property type="entry name" value="Cytochrome P450 83B1"/>
    <property type="match status" value="1"/>
</dbReference>
<feature type="transmembrane region" description="Helical" evidence="10">
    <location>
        <begin position="307"/>
        <end position="328"/>
    </location>
</feature>
<evidence type="ECO:0000256" key="10">
    <source>
        <dbReference type="SAM" id="Phobius"/>
    </source>
</evidence>
<dbReference type="GO" id="GO:0020037">
    <property type="term" value="F:heme binding"/>
    <property type="evidence" value="ECO:0007669"/>
    <property type="project" value="InterPro"/>
</dbReference>
<dbReference type="InterPro" id="IPR036396">
    <property type="entry name" value="Cyt_P450_sf"/>
</dbReference>
<dbReference type="PRINTS" id="PR00385">
    <property type="entry name" value="P450"/>
</dbReference>
<feature type="binding site" description="axial binding residue" evidence="8">
    <location>
        <position position="453"/>
    </location>
    <ligand>
        <name>heme</name>
        <dbReference type="ChEBI" id="CHEBI:30413"/>
    </ligand>
    <ligandPart>
        <name>Fe</name>
        <dbReference type="ChEBI" id="CHEBI:18248"/>
    </ligandPart>
</feature>
<evidence type="ECO:0000256" key="7">
    <source>
        <dbReference type="ARBA" id="ARBA00023033"/>
    </source>
</evidence>
<dbReference type="InterPro" id="IPR002401">
    <property type="entry name" value="Cyt_P450_E_grp-I"/>
</dbReference>
<comment type="similarity">
    <text evidence="2 9">Belongs to the cytochrome P450 family.</text>
</comment>
<evidence type="ECO:0000256" key="3">
    <source>
        <dbReference type="ARBA" id="ARBA00022617"/>
    </source>
</evidence>
<dbReference type="GO" id="GO:0004497">
    <property type="term" value="F:monooxygenase activity"/>
    <property type="evidence" value="ECO:0007669"/>
    <property type="project" value="UniProtKB-KW"/>
</dbReference>
<dbReference type="InterPro" id="IPR001128">
    <property type="entry name" value="Cyt_P450"/>
</dbReference>
<keyword evidence="3 8" id="KW-0349">Heme</keyword>
<proteinExistence type="inferred from homology"/>
<evidence type="ECO:0000256" key="1">
    <source>
        <dbReference type="ARBA" id="ARBA00001971"/>
    </source>
</evidence>
<evidence type="ECO:0008006" key="13">
    <source>
        <dbReference type="Google" id="ProtNLM"/>
    </source>
</evidence>
<evidence type="ECO:0000256" key="5">
    <source>
        <dbReference type="ARBA" id="ARBA00023002"/>
    </source>
</evidence>
<dbReference type="PANTHER" id="PTHR47955:SF19">
    <property type="entry name" value="CYTOCHROME P450 71A9-LIKE ISOFORM X1"/>
    <property type="match status" value="1"/>
</dbReference>
<dbReference type="PROSITE" id="PS00086">
    <property type="entry name" value="CYTOCHROME_P450"/>
    <property type="match status" value="1"/>
</dbReference>
<reference evidence="11" key="1">
    <citation type="journal article" date="2021" name="Front. Plant Sci.">
        <title>Chromosome-Scale Genome Assembly for Chinese Sour Jujube and Insights Into Its Genome Evolution and Domestication Signature.</title>
        <authorList>
            <person name="Shen L.-Y."/>
            <person name="Luo H."/>
            <person name="Wang X.-L."/>
            <person name="Wang X.-M."/>
            <person name="Qiu X.-J."/>
            <person name="Liu H."/>
            <person name="Zhou S.-S."/>
            <person name="Jia K.-H."/>
            <person name="Nie S."/>
            <person name="Bao Y.-T."/>
            <person name="Zhang R.-G."/>
            <person name="Yun Q.-Z."/>
            <person name="Chai Y.-H."/>
            <person name="Lu J.-Y."/>
            <person name="Li Y."/>
            <person name="Zhao S.-W."/>
            <person name="Mao J.-F."/>
            <person name="Jia S.-G."/>
            <person name="Mao Y.-M."/>
        </authorList>
    </citation>
    <scope>NUCLEOTIDE SEQUENCE</scope>
    <source>
        <strain evidence="11">AT0</strain>
        <tissue evidence="11">Leaf</tissue>
    </source>
</reference>
<evidence type="ECO:0000313" key="11">
    <source>
        <dbReference type="EMBL" id="KAH7515644.1"/>
    </source>
</evidence>
<name>A0A978ULE2_ZIZJJ</name>
<evidence type="ECO:0000256" key="9">
    <source>
        <dbReference type="RuleBase" id="RU000461"/>
    </source>
</evidence>
<dbReference type="GO" id="GO:0016705">
    <property type="term" value="F:oxidoreductase activity, acting on paired donors, with incorporation or reduction of molecular oxygen"/>
    <property type="evidence" value="ECO:0007669"/>
    <property type="project" value="InterPro"/>
</dbReference>
<protein>
    <recommendedName>
        <fullName evidence="13">Cytochrome P450 71B37-like</fullName>
    </recommendedName>
</protein>
<keyword evidence="10" id="KW-1133">Transmembrane helix</keyword>
<evidence type="ECO:0000256" key="2">
    <source>
        <dbReference type="ARBA" id="ARBA00010617"/>
    </source>
</evidence>
<dbReference type="PRINTS" id="PR00463">
    <property type="entry name" value="EP450I"/>
</dbReference>
<keyword evidence="7 9" id="KW-0503">Monooxygenase</keyword>
<organism evidence="11 12">
    <name type="scientific">Ziziphus jujuba var. spinosa</name>
    <dbReference type="NCBI Taxonomy" id="714518"/>
    <lineage>
        <taxon>Eukaryota</taxon>
        <taxon>Viridiplantae</taxon>
        <taxon>Streptophyta</taxon>
        <taxon>Embryophyta</taxon>
        <taxon>Tracheophyta</taxon>
        <taxon>Spermatophyta</taxon>
        <taxon>Magnoliopsida</taxon>
        <taxon>eudicotyledons</taxon>
        <taxon>Gunneridae</taxon>
        <taxon>Pentapetalae</taxon>
        <taxon>rosids</taxon>
        <taxon>fabids</taxon>
        <taxon>Rosales</taxon>
        <taxon>Rhamnaceae</taxon>
        <taxon>Paliureae</taxon>
        <taxon>Ziziphus</taxon>
    </lineage>
</organism>
<keyword evidence="6 8" id="KW-0408">Iron</keyword>
<comment type="cofactor">
    <cofactor evidence="1 8">
        <name>heme</name>
        <dbReference type="ChEBI" id="CHEBI:30413"/>
    </cofactor>
</comment>
<evidence type="ECO:0000256" key="4">
    <source>
        <dbReference type="ARBA" id="ARBA00022723"/>
    </source>
</evidence>
<evidence type="ECO:0000256" key="6">
    <source>
        <dbReference type="ARBA" id="ARBA00023004"/>
    </source>
</evidence>
<sequence>MFSLSSNGVPYPFLLPLLLILSLLFLMKKKIKLPQRKNTTILPPSPPKLPIIGNLHQLGEVSHQSLSKLSKKYGPVMLLHLGGIPTVIISSVEAAKMVLKVHDLNCCSRPSPAGPRRLTYNFQDVAFAPYGEYWRQMRKVCVLELFSVRRVQSYRSIREEEVESLMNFISKSSTSSTPVNLTEKLFALTASVIFKIAFGKTFQGSDFDNHRFHEVVTETEAMMGSCLASECIPYVGWIIDRLTGLHQRLERVFKELDHFFQQVIDDHKSSERKKQDHDDFIDVLLKIIKEQSGFGAAMLSEVNIKAVLLNVFLGGVDTGAITMIWAMAELVKKPEVMKKAQDEVRSVIGDKGKVSDGDTDQLQYLKMIIKETLRLHPPAPLLVPRETMSHFKINGYDILPKMLVQVNVWGIGRDPEYWENPEEFIPERFADGSIDFKGQDFELLPFGSGRRICPGIYMATTLVELGLANLLYRFDWKLPDGMKEEDINMEEQTGLSITISKKTDLQLVPVKLY</sequence>
<dbReference type="EMBL" id="JAEACU010000010">
    <property type="protein sequence ID" value="KAH7515644.1"/>
    <property type="molecule type" value="Genomic_DNA"/>
</dbReference>
<dbReference type="SUPFAM" id="SSF48264">
    <property type="entry name" value="Cytochrome P450"/>
    <property type="match status" value="1"/>
</dbReference>
<dbReference type="CDD" id="cd11072">
    <property type="entry name" value="CYP71-like"/>
    <property type="match status" value="1"/>
</dbReference>
<keyword evidence="10" id="KW-0472">Membrane</keyword>
<evidence type="ECO:0000256" key="8">
    <source>
        <dbReference type="PIRSR" id="PIRSR602401-1"/>
    </source>
</evidence>
<dbReference type="Proteomes" id="UP000813462">
    <property type="component" value="Unassembled WGS sequence"/>
</dbReference>
<keyword evidence="10" id="KW-0812">Transmembrane</keyword>
<evidence type="ECO:0000313" key="12">
    <source>
        <dbReference type="Proteomes" id="UP000813462"/>
    </source>
</evidence>
<keyword evidence="5 9" id="KW-0560">Oxidoreductase</keyword>
<gene>
    <name evidence="11" type="ORF">FEM48_Zijuj10G0048400</name>
</gene>
<dbReference type="InterPro" id="IPR017972">
    <property type="entry name" value="Cyt_P450_CS"/>
</dbReference>